<sequence length="859" mass="97290">MKYMTGAEIRESYLKFFESKDHKRIQSASLIPNDPQLMFTVAGMVPFKPIFWGKVDSTYKRVTTCQKCVRTNDIENVGRTPRHQTFFEMLGNFSFGDYFKREAIKWAWEFVTEHLALPDERLWVSIYLDDDEAFSIWRDEVGVPEKKIVRLGKADNWWGPAGPSGPCGPDSEIFIDRGHRENCPDPENCSPACDCGRFLEFWNLVFTEFNQDEEGNLSYLERKNIDTGFGLERATSILQNVDSNFDTDLFIPIIRKIEELLGVKYKEKEVSDVSIKVIADHARSIAFMVSDGVLPSNEGRGYVLRRVLRRAVRHSSLLGRDSPFLYRIVETVAEQMGDVYPELKNRLSFTQEIILKEEERFLSTLMNGEKRLKSILANKKKLSGSELFILHDTYGFPLELVEEIVSDTGVTLDREGYEREMKLQRQRAREALGDREYLGNIEVYSSIFPTTGNSKFTGYSALEDRSTIVAILKDGDAVEALQKGETGEVILEKTPFYPERGGQVTDTGLIETETALARVESVFIPYQEMIVHRISVEEGTVRVKDQARLIVDTDRRKAIMRNHTATHLLHAALRKTIGGHVHQSGSLVLPDRLRFDFSHFQSLSTEELNKVENMVNEEILKAKAVDKAEKSFDEIKGEDVVALFEEKYGDKVRVITIEGFSRELCGGTHVNNTGEIGLFKILSETSVAAGTRRIEAITGITSLEYFRNLFNRQKTIREVLEVPEDVIIQRLQGILDELRSGRQEIVRLKEKLLSGDALMKDKRLSAKGVNLLIRRVENAPSSAKEGGGIVMIFNELEDSVSFVVKVEKKLTDRFTAGEIAKKIAHDLGGDGGGRPDFAQAGGKNVSKLESVIDRIDEYL</sequence>
<dbReference type="SUPFAM" id="SSF101353">
    <property type="entry name" value="Putative anticodon-binding domain of alanyl-tRNA synthetase (AlaRS)"/>
    <property type="match status" value="1"/>
</dbReference>
<keyword evidence="5 11" id="KW-0547">Nucleotide-binding</keyword>
<dbReference type="GO" id="GO:0002161">
    <property type="term" value="F:aminoacyl-tRNA deacylase activity"/>
    <property type="evidence" value="ECO:0007669"/>
    <property type="project" value="TreeGrafter"/>
</dbReference>
<proteinExistence type="inferred from homology"/>
<evidence type="ECO:0000256" key="8">
    <source>
        <dbReference type="ARBA" id="ARBA00022884"/>
    </source>
</evidence>
<accession>A0A101I7H6</accession>
<comment type="function">
    <text evidence="11">Catalyzes the attachment of alanine to tRNA(Ala) in a two-step reaction: alanine is first activated by ATP to form Ala-AMP and then transferred to the acceptor end of tRNA(Ala). Also edits incorrectly charged Ser-tRNA(Ala) and Gly-tRNA(Ala) via its editing domain.</text>
</comment>
<keyword evidence="10 11" id="KW-0030">Aminoacyl-tRNA synthetase</keyword>
<dbReference type="Pfam" id="PF02272">
    <property type="entry name" value="DHHA1"/>
    <property type="match status" value="1"/>
</dbReference>
<dbReference type="Pfam" id="PF07973">
    <property type="entry name" value="tRNA_SAD"/>
    <property type="match status" value="1"/>
</dbReference>
<evidence type="ECO:0000256" key="5">
    <source>
        <dbReference type="ARBA" id="ARBA00022741"/>
    </source>
</evidence>
<dbReference type="PANTHER" id="PTHR11777:SF9">
    <property type="entry name" value="ALANINE--TRNA LIGASE, CYTOPLASMIC"/>
    <property type="match status" value="1"/>
</dbReference>
<dbReference type="GO" id="GO:0004813">
    <property type="term" value="F:alanine-tRNA ligase activity"/>
    <property type="evidence" value="ECO:0007669"/>
    <property type="project" value="UniProtKB-UniRule"/>
</dbReference>
<dbReference type="Gene3D" id="2.40.30.130">
    <property type="match status" value="1"/>
</dbReference>
<dbReference type="SMART" id="SM00863">
    <property type="entry name" value="tRNA_SAD"/>
    <property type="match status" value="1"/>
</dbReference>
<dbReference type="SUPFAM" id="SSF55186">
    <property type="entry name" value="ThrRS/AlaRS common domain"/>
    <property type="match status" value="1"/>
</dbReference>
<dbReference type="InterPro" id="IPR012947">
    <property type="entry name" value="tRNA_SAD"/>
</dbReference>
<dbReference type="EC" id="6.1.1.7" evidence="11"/>
<dbReference type="GO" id="GO:0008270">
    <property type="term" value="F:zinc ion binding"/>
    <property type="evidence" value="ECO:0007669"/>
    <property type="project" value="UniProtKB-UniRule"/>
</dbReference>
<comment type="domain">
    <text evidence="11">Consists of three domains; the N-terminal catalytic domain, the editing domain and the C-terminal C-Ala domain. The editing domain removes incorrectly charged amino acids, while the C-Ala domain, along with tRNA(Ala), serves as a bridge to cooperatively bring together the editing and aminoacylation centers thus stimulating deacylation of misacylated tRNAs.</text>
</comment>
<keyword evidence="11" id="KW-0963">Cytoplasm</keyword>
<dbReference type="SUPFAM" id="SSF55681">
    <property type="entry name" value="Class II aaRS and biotin synthetases"/>
    <property type="match status" value="1"/>
</dbReference>
<dbReference type="InterPro" id="IPR050058">
    <property type="entry name" value="Ala-tRNA_ligase"/>
</dbReference>
<dbReference type="InterPro" id="IPR018162">
    <property type="entry name" value="Ala-tRNA-ligase_IIc_anticod-bd"/>
</dbReference>
<dbReference type="PROSITE" id="PS50860">
    <property type="entry name" value="AA_TRNA_LIGASE_II_ALA"/>
    <property type="match status" value="1"/>
</dbReference>
<dbReference type="InterPro" id="IPR018163">
    <property type="entry name" value="Thr/Ala-tRNA-synth_IIc_edit"/>
</dbReference>
<name>A0A101I7H6_9BACT</name>
<dbReference type="InterPro" id="IPR009000">
    <property type="entry name" value="Transl_B-barrel_sf"/>
</dbReference>
<dbReference type="Proteomes" id="UP000055014">
    <property type="component" value="Unassembled WGS sequence"/>
</dbReference>
<dbReference type="InterPro" id="IPR002318">
    <property type="entry name" value="Ala-tRNA-lgiase_IIc"/>
</dbReference>
<dbReference type="PANTHER" id="PTHR11777">
    <property type="entry name" value="ALANYL-TRNA SYNTHETASE"/>
    <property type="match status" value="1"/>
</dbReference>
<dbReference type="CDD" id="cd00673">
    <property type="entry name" value="AlaRS_core"/>
    <property type="match status" value="1"/>
</dbReference>
<feature type="domain" description="Alanyl-transfer RNA synthetases family profile" evidence="12">
    <location>
        <begin position="4"/>
        <end position="708"/>
    </location>
</feature>
<dbReference type="Pfam" id="PF01411">
    <property type="entry name" value="tRNA-synt_2c"/>
    <property type="match status" value="1"/>
</dbReference>
<dbReference type="Gene3D" id="3.10.310.40">
    <property type="match status" value="1"/>
</dbReference>
<comment type="subcellular location">
    <subcellularLocation>
        <location evidence="11">Cytoplasm</location>
    </subcellularLocation>
</comment>
<keyword evidence="4 11" id="KW-0479">Metal-binding</keyword>
<dbReference type="FunFam" id="3.30.980.10:FF:000004">
    <property type="entry name" value="Alanine--tRNA ligase, cytoplasmic"/>
    <property type="match status" value="1"/>
</dbReference>
<keyword evidence="2 11" id="KW-0820">tRNA-binding</keyword>
<feature type="binding site" evidence="11">
    <location>
        <position position="665"/>
    </location>
    <ligand>
        <name>Zn(2+)</name>
        <dbReference type="ChEBI" id="CHEBI:29105"/>
    </ligand>
</feature>
<dbReference type="GO" id="GO:0005829">
    <property type="term" value="C:cytosol"/>
    <property type="evidence" value="ECO:0007669"/>
    <property type="project" value="TreeGrafter"/>
</dbReference>
<dbReference type="GO" id="GO:0006419">
    <property type="term" value="P:alanyl-tRNA aminoacylation"/>
    <property type="evidence" value="ECO:0007669"/>
    <property type="project" value="UniProtKB-UniRule"/>
</dbReference>
<feature type="binding site" evidence="11">
    <location>
        <position position="563"/>
    </location>
    <ligand>
        <name>Zn(2+)</name>
        <dbReference type="ChEBI" id="CHEBI:29105"/>
    </ligand>
</feature>
<dbReference type="Gene3D" id="3.30.980.10">
    <property type="entry name" value="Threonyl-trna Synthetase, Chain A, domain 2"/>
    <property type="match status" value="1"/>
</dbReference>
<comment type="cofactor">
    <cofactor evidence="11">
        <name>Zn(2+)</name>
        <dbReference type="ChEBI" id="CHEBI:29105"/>
    </cofactor>
    <text evidence="11">Binds 1 zinc ion per subunit.</text>
</comment>
<evidence type="ECO:0000259" key="12">
    <source>
        <dbReference type="PROSITE" id="PS50860"/>
    </source>
</evidence>
<dbReference type="InterPro" id="IPR003156">
    <property type="entry name" value="DHHA1_dom"/>
</dbReference>
<evidence type="ECO:0000256" key="9">
    <source>
        <dbReference type="ARBA" id="ARBA00022917"/>
    </source>
</evidence>
<dbReference type="Gene3D" id="3.30.54.20">
    <property type="match status" value="1"/>
</dbReference>
<evidence type="ECO:0000256" key="10">
    <source>
        <dbReference type="ARBA" id="ARBA00023146"/>
    </source>
</evidence>
<feature type="binding site" evidence="11">
    <location>
        <position position="567"/>
    </location>
    <ligand>
        <name>Zn(2+)</name>
        <dbReference type="ChEBI" id="CHEBI:29105"/>
    </ligand>
</feature>
<dbReference type="FunFam" id="3.10.310.40:FF:000001">
    <property type="entry name" value="Alanine--tRNA ligase"/>
    <property type="match status" value="1"/>
</dbReference>
<evidence type="ECO:0000256" key="11">
    <source>
        <dbReference type="HAMAP-Rule" id="MF_00036"/>
    </source>
</evidence>
<protein>
    <recommendedName>
        <fullName evidence="11">Alanine--tRNA ligase</fullName>
        <ecNumber evidence="11">6.1.1.7</ecNumber>
    </recommendedName>
    <alternativeName>
        <fullName evidence="11">Alanyl-tRNA synthetase</fullName>
        <shortName evidence="11">AlaRS</shortName>
    </alternativeName>
</protein>
<comment type="catalytic activity">
    <reaction evidence="11">
        <text>tRNA(Ala) + L-alanine + ATP = L-alanyl-tRNA(Ala) + AMP + diphosphate</text>
        <dbReference type="Rhea" id="RHEA:12540"/>
        <dbReference type="Rhea" id="RHEA-COMP:9657"/>
        <dbReference type="Rhea" id="RHEA-COMP:9923"/>
        <dbReference type="ChEBI" id="CHEBI:30616"/>
        <dbReference type="ChEBI" id="CHEBI:33019"/>
        <dbReference type="ChEBI" id="CHEBI:57972"/>
        <dbReference type="ChEBI" id="CHEBI:78442"/>
        <dbReference type="ChEBI" id="CHEBI:78497"/>
        <dbReference type="ChEBI" id="CHEBI:456215"/>
        <dbReference type="EC" id="6.1.1.7"/>
    </reaction>
</comment>
<evidence type="ECO:0000313" key="13">
    <source>
        <dbReference type="EMBL" id="KUK89909.1"/>
    </source>
</evidence>
<dbReference type="InterPro" id="IPR018164">
    <property type="entry name" value="Ala-tRNA-synth_IIc_N"/>
</dbReference>
<comment type="caution">
    <text evidence="13">The sequence shown here is derived from an EMBL/GenBank/DDBJ whole genome shotgun (WGS) entry which is preliminary data.</text>
</comment>
<evidence type="ECO:0000256" key="1">
    <source>
        <dbReference type="ARBA" id="ARBA00008226"/>
    </source>
</evidence>
<evidence type="ECO:0000256" key="7">
    <source>
        <dbReference type="ARBA" id="ARBA00022840"/>
    </source>
</evidence>
<keyword evidence="9 11" id="KW-0648">Protein biosynthesis</keyword>
<dbReference type="HAMAP" id="MF_00036_B">
    <property type="entry name" value="Ala_tRNA_synth_B"/>
    <property type="match status" value="1"/>
</dbReference>
<keyword evidence="3 11" id="KW-0436">Ligase</keyword>
<dbReference type="FunFam" id="3.30.930.10:FF:000004">
    <property type="entry name" value="Alanine--tRNA ligase"/>
    <property type="match status" value="1"/>
</dbReference>
<organism evidence="13 14">
    <name type="scientific">Mesotoga infera</name>
    <dbReference type="NCBI Taxonomy" id="1236046"/>
    <lineage>
        <taxon>Bacteria</taxon>
        <taxon>Thermotogati</taxon>
        <taxon>Thermotogota</taxon>
        <taxon>Thermotogae</taxon>
        <taxon>Kosmotogales</taxon>
        <taxon>Kosmotogaceae</taxon>
        <taxon>Mesotoga</taxon>
    </lineage>
</organism>
<reference evidence="14" key="1">
    <citation type="journal article" date="2015" name="MBio">
        <title>Genome-Resolved Metagenomic Analysis Reveals Roles for Candidate Phyla and Other Microbial Community Members in Biogeochemical Transformations in Oil Reservoirs.</title>
        <authorList>
            <person name="Hu P."/>
            <person name="Tom L."/>
            <person name="Singh A."/>
            <person name="Thomas B.C."/>
            <person name="Baker B.J."/>
            <person name="Piceno Y.M."/>
            <person name="Andersen G.L."/>
            <person name="Banfield J.F."/>
        </authorList>
    </citation>
    <scope>NUCLEOTIDE SEQUENCE [LARGE SCALE GENOMIC DNA]</scope>
</reference>
<dbReference type="GO" id="GO:0000049">
    <property type="term" value="F:tRNA binding"/>
    <property type="evidence" value="ECO:0007669"/>
    <property type="project" value="UniProtKB-KW"/>
</dbReference>
<dbReference type="GO" id="GO:0005524">
    <property type="term" value="F:ATP binding"/>
    <property type="evidence" value="ECO:0007669"/>
    <property type="project" value="UniProtKB-UniRule"/>
</dbReference>
<dbReference type="InterPro" id="IPR045864">
    <property type="entry name" value="aa-tRNA-synth_II/BPL/LPL"/>
</dbReference>
<dbReference type="InterPro" id="IPR018165">
    <property type="entry name" value="Ala-tRNA-synth_IIc_core"/>
</dbReference>
<evidence type="ECO:0000256" key="6">
    <source>
        <dbReference type="ARBA" id="ARBA00022833"/>
    </source>
</evidence>
<evidence type="ECO:0000313" key="14">
    <source>
        <dbReference type="Proteomes" id="UP000055014"/>
    </source>
</evidence>
<comment type="similarity">
    <text evidence="1 11">Belongs to the class-II aminoacyl-tRNA synthetase family.</text>
</comment>
<dbReference type="SUPFAM" id="SSF50447">
    <property type="entry name" value="Translation proteins"/>
    <property type="match status" value="1"/>
</dbReference>
<dbReference type="NCBIfam" id="TIGR00344">
    <property type="entry name" value="alaS"/>
    <property type="match status" value="1"/>
</dbReference>
<keyword evidence="8 11" id="KW-0694">RNA-binding</keyword>
<feature type="binding site" evidence="11">
    <location>
        <position position="669"/>
    </location>
    <ligand>
        <name>Zn(2+)</name>
        <dbReference type="ChEBI" id="CHEBI:29105"/>
    </ligand>
</feature>
<dbReference type="PATRIC" id="fig|1236046.5.peg.399"/>
<keyword evidence="7 11" id="KW-0067">ATP-binding</keyword>
<dbReference type="EMBL" id="LGGW01000062">
    <property type="protein sequence ID" value="KUK89909.1"/>
    <property type="molecule type" value="Genomic_DNA"/>
</dbReference>
<evidence type="ECO:0000256" key="2">
    <source>
        <dbReference type="ARBA" id="ARBA00022555"/>
    </source>
</evidence>
<dbReference type="AlphaFoldDB" id="A0A101I7H6"/>
<dbReference type="PRINTS" id="PR00980">
    <property type="entry name" value="TRNASYNTHALA"/>
</dbReference>
<dbReference type="Gene3D" id="3.30.930.10">
    <property type="entry name" value="Bira Bifunctional Protein, Domain 2"/>
    <property type="match status" value="1"/>
</dbReference>
<evidence type="ECO:0000256" key="3">
    <source>
        <dbReference type="ARBA" id="ARBA00022598"/>
    </source>
</evidence>
<evidence type="ECO:0000256" key="4">
    <source>
        <dbReference type="ARBA" id="ARBA00022723"/>
    </source>
</evidence>
<keyword evidence="6 11" id="KW-0862">Zinc</keyword>
<dbReference type="InterPro" id="IPR023033">
    <property type="entry name" value="Ala_tRNA_ligase_euk/bac"/>
</dbReference>
<gene>
    <name evidence="11" type="primary">alaS</name>
    <name evidence="13" type="ORF">XE02_0795</name>
</gene>